<comment type="caution">
    <text evidence="1">The sequence shown here is derived from an EMBL/GenBank/DDBJ whole genome shotgun (WGS) entry which is preliminary data.</text>
</comment>
<dbReference type="InterPro" id="IPR013785">
    <property type="entry name" value="Aldolase_TIM"/>
</dbReference>
<protein>
    <submittedName>
        <fullName evidence="1">Biotin synthase</fullName>
    </submittedName>
</protein>
<evidence type="ECO:0000313" key="1">
    <source>
        <dbReference type="EMBL" id="MBD0825566.1"/>
    </source>
</evidence>
<proteinExistence type="predicted"/>
<dbReference type="Gene3D" id="3.20.20.70">
    <property type="entry name" value="Aldolase class I"/>
    <property type="match status" value="1"/>
</dbReference>
<feature type="non-terminal residue" evidence="1">
    <location>
        <position position="61"/>
    </location>
</feature>
<reference evidence="1 2" key="1">
    <citation type="journal article" date="2018" name="J. Microbiol.">
        <title>Aestuariibaculum marinum sp. nov., a marine bacterium isolated from seawater in South Korea.</title>
        <authorList>
            <person name="Choi J."/>
            <person name="Lee D."/>
            <person name="Jang J.H."/>
            <person name="Cha S."/>
            <person name="Seo T."/>
        </authorList>
    </citation>
    <scope>NUCLEOTIDE SEQUENCE [LARGE SCALE GENOMIC DNA]</scope>
    <source>
        <strain evidence="1 2">IP7</strain>
    </source>
</reference>
<gene>
    <name evidence="1" type="ORF">ICJ85_16285</name>
</gene>
<keyword evidence="2" id="KW-1185">Reference proteome</keyword>
<dbReference type="AlphaFoldDB" id="A0A8J6UBB1"/>
<evidence type="ECO:0000313" key="2">
    <source>
        <dbReference type="Proteomes" id="UP000621516"/>
    </source>
</evidence>
<dbReference type="EMBL" id="JACVXD010000077">
    <property type="protein sequence ID" value="MBD0825566.1"/>
    <property type="molecule type" value="Genomic_DNA"/>
</dbReference>
<name>A0A8J6UBB1_9FLAO</name>
<dbReference type="Proteomes" id="UP000621516">
    <property type="component" value="Unassembled WGS sequence"/>
</dbReference>
<accession>A0A8J6UBB1</accession>
<sequence>MDQMALRADKKPAALSDAGTNSTVEEAKIIYNLPFNDLLFRAQQVHRRHFDANAIQMSRLL</sequence>
<organism evidence="1 2">
    <name type="scientific">Aestuariibaculum marinum</name>
    <dbReference type="NCBI Taxonomy" id="2683592"/>
    <lineage>
        <taxon>Bacteria</taxon>
        <taxon>Pseudomonadati</taxon>
        <taxon>Bacteroidota</taxon>
        <taxon>Flavobacteriia</taxon>
        <taxon>Flavobacteriales</taxon>
        <taxon>Flavobacteriaceae</taxon>
    </lineage>
</organism>